<name>A0ABU7ICE2_9SPHI</name>
<dbReference type="EMBL" id="JAZDQT010000003">
    <property type="protein sequence ID" value="MEE1947014.1"/>
    <property type="molecule type" value="Genomic_DNA"/>
</dbReference>
<keyword evidence="3" id="KW-1185">Reference proteome</keyword>
<protein>
    <submittedName>
        <fullName evidence="2">Uncharacterized protein</fullName>
    </submittedName>
</protein>
<sequence>MSLRTSIAFFILSMLFFNHQIQAQVIAFDVSKADLIKDGTTYVIANDSKTPKAQQYLEAMGKDWKLTKGLQFLTPESQPNAFSANDTFLMFCREVSSFQTNRTTVTNIYYSFSLATLSEKFLKGKSKEKLEFEHMAYIPLRVGVKAFKVKDHLDTISFDGGGLLVNWSPGMAKNYLQQMTGLMAKKQQVSWRKENTNMQELAKLANDTLYIADFNLMHINIFSGKEYLETDDHILKAYGYNYKKVTKDELDRLILNADKPLYYFLFIKDSTRKIISVINAQTGENIYCRITMLGYNLKSSDLKELYKKVKKGQR</sequence>
<dbReference type="Proteomes" id="UP001336835">
    <property type="component" value="Unassembled WGS sequence"/>
</dbReference>
<evidence type="ECO:0000256" key="1">
    <source>
        <dbReference type="SAM" id="SignalP"/>
    </source>
</evidence>
<feature type="chain" id="PRO_5046237412" evidence="1">
    <location>
        <begin position="24"/>
        <end position="314"/>
    </location>
</feature>
<proteinExistence type="predicted"/>
<dbReference type="RefSeq" id="WP_330109301.1">
    <property type="nucleotide sequence ID" value="NZ_JAZDQT010000003.1"/>
</dbReference>
<evidence type="ECO:0000313" key="2">
    <source>
        <dbReference type="EMBL" id="MEE1947014.1"/>
    </source>
</evidence>
<comment type="caution">
    <text evidence="2">The sequence shown here is derived from an EMBL/GenBank/DDBJ whole genome shotgun (WGS) entry which is preliminary data.</text>
</comment>
<reference evidence="2 3" key="1">
    <citation type="submission" date="2024-01" db="EMBL/GenBank/DDBJ databases">
        <title>Pedobacter sp. nov., isolated from fresh soil.</title>
        <authorList>
            <person name="Le N.T.T."/>
        </authorList>
    </citation>
    <scope>NUCLEOTIDE SEQUENCE [LARGE SCALE GENOMIC DNA]</scope>
    <source>
        <strain evidence="2 3">KR3-3</strain>
    </source>
</reference>
<gene>
    <name evidence="2" type="ORF">VRU48_17955</name>
</gene>
<feature type="signal peptide" evidence="1">
    <location>
        <begin position="1"/>
        <end position="23"/>
    </location>
</feature>
<evidence type="ECO:0000313" key="3">
    <source>
        <dbReference type="Proteomes" id="UP001336835"/>
    </source>
</evidence>
<accession>A0ABU7ICE2</accession>
<keyword evidence="1" id="KW-0732">Signal</keyword>
<organism evidence="2 3">
    <name type="scientific">Pedobacter albus</name>
    <dbReference type="NCBI Taxonomy" id="3113905"/>
    <lineage>
        <taxon>Bacteria</taxon>
        <taxon>Pseudomonadati</taxon>
        <taxon>Bacteroidota</taxon>
        <taxon>Sphingobacteriia</taxon>
        <taxon>Sphingobacteriales</taxon>
        <taxon>Sphingobacteriaceae</taxon>
        <taxon>Pedobacter</taxon>
    </lineage>
</organism>